<dbReference type="GO" id="GO:0008270">
    <property type="term" value="F:zinc ion binding"/>
    <property type="evidence" value="ECO:0007669"/>
    <property type="project" value="UniProtKB-KW"/>
</dbReference>
<dbReference type="SMART" id="SM00355">
    <property type="entry name" value="ZnF_C2H2"/>
    <property type="match status" value="1"/>
</dbReference>
<reference evidence="7 8" key="1">
    <citation type="submission" date="2019-09" db="EMBL/GenBank/DDBJ databases">
        <title>Bird 10,000 Genomes (B10K) Project - Family phase.</title>
        <authorList>
            <person name="Zhang G."/>
        </authorList>
    </citation>
    <scope>NUCLEOTIDE SEQUENCE [LARGE SCALE GENOMIC DNA]</scope>
    <source>
        <strain evidence="7">B10K-UC-030-53</strain>
    </source>
</reference>
<dbReference type="PROSITE" id="PS50157">
    <property type="entry name" value="ZINC_FINGER_C2H2_2"/>
    <property type="match status" value="2"/>
</dbReference>
<evidence type="ECO:0000256" key="5">
    <source>
        <dbReference type="PROSITE-ProRule" id="PRU00042"/>
    </source>
</evidence>
<evidence type="ECO:0000256" key="3">
    <source>
        <dbReference type="ARBA" id="ARBA00022771"/>
    </source>
</evidence>
<evidence type="ECO:0000256" key="1">
    <source>
        <dbReference type="ARBA" id="ARBA00022723"/>
    </source>
</evidence>
<dbReference type="AlphaFoldDB" id="A0A7K6XCH2"/>
<evidence type="ECO:0000313" key="7">
    <source>
        <dbReference type="EMBL" id="NWX56809.1"/>
    </source>
</evidence>
<dbReference type="EMBL" id="VZSE01004143">
    <property type="protein sequence ID" value="NWX56809.1"/>
    <property type="molecule type" value="Genomic_DNA"/>
</dbReference>
<keyword evidence="2" id="KW-0677">Repeat</keyword>
<evidence type="ECO:0000256" key="2">
    <source>
        <dbReference type="ARBA" id="ARBA00022737"/>
    </source>
</evidence>
<keyword evidence="1" id="KW-0479">Metal-binding</keyword>
<accession>A0A7K6XCH2</accession>
<feature type="non-terminal residue" evidence="7">
    <location>
        <position position="56"/>
    </location>
</feature>
<dbReference type="SUPFAM" id="SSF57667">
    <property type="entry name" value="beta-beta-alpha zinc fingers"/>
    <property type="match status" value="1"/>
</dbReference>
<dbReference type="Pfam" id="PF00096">
    <property type="entry name" value="zf-C2H2"/>
    <property type="match status" value="1"/>
</dbReference>
<dbReference type="PANTHER" id="PTHR23226:SF74">
    <property type="entry name" value="ZINC FINGER PROTEIN 500"/>
    <property type="match status" value="1"/>
</dbReference>
<dbReference type="InterPro" id="IPR013087">
    <property type="entry name" value="Znf_C2H2_type"/>
</dbReference>
<feature type="non-terminal residue" evidence="7">
    <location>
        <position position="1"/>
    </location>
</feature>
<dbReference type="PROSITE" id="PS00028">
    <property type="entry name" value="ZINC_FINGER_C2H2_1"/>
    <property type="match status" value="1"/>
</dbReference>
<dbReference type="PANTHER" id="PTHR23226">
    <property type="entry name" value="ZINC FINGER AND SCAN DOMAIN-CONTAINING"/>
    <property type="match status" value="1"/>
</dbReference>
<evidence type="ECO:0000256" key="4">
    <source>
        <dbReference type="ARBA" id="ARBA00022833"/>
    </source>
</evidence>
<dbReference type="Proteomes" id="UP000587587">
    <property type="component" value="Unassembled WGS sequence"/>
</dbReference>
<sequence length="56" mass="6258">SFRTSSILTTHQRSHTGEHPYECGECGKSFHHSSSLIVHLRGHTGERPYKCGECGM</sequence>
<proteinExistence type="predicted"/>
<feature type="domain" description="C2H2-type" evidence="6">
    <location>
        <begin position="1"/>
        <end position="20"/>
    </location>
</feature>
<dbReference type="FunFam" id="3.30.160.60:FF:002343">
    <property type="entry name" value="Zinc finger protein 33A"/>
    <property type="match status" value="1"/>
</dbReference>
<comment type="caution">
    <text evidence="7">The sequence shown here is derived from an EMBL/GenBank/DDBJ whole genome shotgun (WGS) entry which is preliminary data.</text>
</comment>
<dbReference type="Gene3D" id="3.30.160.60">
    <property type="entry name" value="Classic Zinc Finger"/>
    <property type="match status" value="3"/>
</dbReference>
<dbReference type="InterPro" id="IPR036236">
    <property type="entry name" value="Znf_C2H2_sf"/>
</dbReference>
<evidence type="ECO:0000313" key="8">
    <source>
        <dbReference type="Proteomes" id="UP000587587"/>
    </source>
</evidence>
<keyword evidence="4" id="KW-0862">Zinc</keyword>
<keyword evidence="8" id="KW-1185">Reference proteome</keyword>
<name>A0A7K6XCH2_9PASE</name>
<keyword evidence="3 5" id="KW-0863">Zinc-finger</keyword>
<dbReference type="GO" id="GO:0000981">
    <property type="term" value="F:DNA-binding transcription factor activity, RNA polymerase II-specific"/>
    <property type="evidence" value="ECO:0007669"/>
    <property type="project" value="TreeGrafter"/>
</dbReference>
<protein>
    <submittedName>
        <fullName evidence="7">ZSC29 protein</fullName>
    </submittedName>
</protein>
<dbReference type="GO" id="GO:0000978">
    <property type="term" value="F:RNA polymerase II cis-regulatory region sequence-specific DNA binding"/>
    <property type="evidence" value="ECO:0007669"/>
    <property type="project" value="TreeGrafter"/>
</dbReference>
<gene>
    <name evidence="7" type="primary">Zscan29_1</name>
    <name evidence="7" type="ORF">PROCAF_R05922</name>
</gene>
<feature type="domain" description="C2H2-type" evidence="6">
    <location>
        <begin position="21"/>
        <end position="48"/>
    </location>
</feature>
<evidence type="ECO:0000259" key="6">
    <source>
        <dbReference type="PROSITE" id="PS50157"/>
    </source>
</evidence>
<organism evidence="7 8">
    <name type="scientific">Promerops cafer</name>
    <name type="common">Cape sugarbird</name>
    <dbReference type="NCBI Taxonomy" id="254652"/>
    <lineage>
        <taxon>Eukaryota</taxon>
        <taxon>Metazoa</taxon>
        <taxon>Chordata</taxon>
        <taxon>Craniata</taxon>
        <taxon>Vertebrata</taxon>
        <taxon>Euteleostomi</taxon>
        <taxon>Archelosauria</taxon>
        <taxon>Archosauria</taxon>
        <taxon>Dinosauria</taxon>
        <taxon>Saurischia</taxon>
        <taxon>Theropoda</taxon>
        <taxon>Coelurosauria</taxon>
        <taxon>Aves</taxon>
        <taxon>Neognathae</taxon>
        <taxon>Neoaves</taxon>
        <taxon>Telluraves</taxon>
        <taxon>Australaves</taxon>
        <taxon>Passeriformes</taxon>
        <taxon>Passeroidea</taxon>
        <taxon>Nectariniidae</taxon>
        <taxon>Promerops</taxon>
    </lineage>
</organism>